<reference evidence="2" key="1">
    <citation type="journal article" date="2019" name="Int. J. Syst. Evol. Microbiol.">
        <title>The Global Catalogue of Microorganisms (GCM) 10K type strain sequencing project: providing services to taxonomists for standard genome sequencing and annotation.</title>
        <authorList>
            <consortium name="The Broad Institute Genomics Platform"/>
            <consortium name="The Broad Institute Genome Sequencing Center for Infectious Disease"/>
            <person name="Wu L."/>
            <person name="Ma J."/>
        </authorList>
    </citation>
    <scope>NUCLEOTIDE SEQUENCE [LARGE SCALE GENOMIC DNA]</scope>
    <source>
        <strain evidence="2">JCM 16673</strain>
    </source>
</reference>
<organism evidence="1 2">
    <name type="scientific">Actimicrobium antarcticum</name>
    <dbReference type="NCBI Taxonomy" id="1051899"/>
    <lineage>
        <taxon>Bacteria</taxon>
        <taxon>Pseudomonadati</taxon>
        <taxon>Pseudomonadota</taxon>
        <taxon>Betaproteobacteria</taxon>
        <taxon>Burkholderiales</taxon>
        <taxon>Oxalobacteraceae</taxon>
        <taxon>Actimicrobium</taxon>
    </lineage>
</organism>
<protein>
    <submittedName>
        <fullName evidence="1">Uncharacterized protein</fullName>
    </submittedName>
</protein>
<name>A0ABP7SL70_9BURK</name>
<dbReference type="Proteomes" id="UP001501353">
    <property type="component" value="Unassembled WGS sequence"/>
</dbReference>
<comment type="caution">
    <text evidence="1">The sequence shown here is derived from an EMBL/GenBank/DDBJ whole genome shotgun (WGS) entry which is preliminary data.</text>
</comment>
<evidence type="ECO:0000313" key="1">
    <source>
        <dbReference type="EMBL" id="GAA4013256.1"/>
    </source>
</evidence>
<dbReference type="EMBL" id="BAAAZE010000003">
    <property type="protein sequence ID" value="GAA4013256.1"/>
    <property type="molecule type" value="Genomic_DNA"/>
</dbReference>
<sequence length="95" mass="10086">MTLTLINPNTHVQLRSQNIATDVVCEGWQGVSGVRGFFRRGIAKITLTPETDCGVPMIALGAPWLIDADPNYVGRRAPAAVAAISALRNPQAGSE</sequence>
<accession>A0ABP7SL70</accession>
<evidence type="ECO:0000313" key="2">
    <source>
        <dbReference type="Proteomes" id="UP001501353"/>
    </source>
</evidence>
<gene>
    <name evidence="1" type="ORF">GCM10022212_04020</name>
</gene>
<proteinExistence type="predicted"/>
<keyword evidence="2" id="KW-1185">Reference proteome</keyword>